<gene>
    <name evidence="3" type="ORF">Enr13x_45890</name>
</gene>
<keyword evidence="2" id="KW-0472">Membrane</keyword>
<keyword evidence="2" id="KW-0812">Transmembrane</keyword>
<keyword evidence="2" id="KW-1133">Transmembrane helix</keyword>
<name>A0A518HV42_9BACT</name>
<dbReference type="KEGG" id="snep:Enr13x_45890"/>
<evidence type="ECO:0000256" key="2">
    <source>
        <dbReference type="SAM" id="Phobius"/>
    </source>
</evidence>
<feature type="transmembrane region" description="Helical" evidence="2">
    <location>
        <begin position="66"/>
        <end position="84"/>
    </location>
</feature>
<keyword evidence="4" id="KW-1185">Reference proteome</keyword>
<dbReference type="OrthoDB" id="236733at2"/>
<organism evidence="3 4">
    <name type="scientific">Stieleria neptunia</name>
    <dbReference type="NCBI Taxonomy" id="2527979"/>
    <lineage>
        <taxon>Bacteria</taxon>
        <taxon>Pseudomonadati</taxon>
        <taxon>Planctomycetota</taxon>
        <taxon>Planctomycetia</taxon>
        <taxon>Pirellulales</taxon>
        <taxon>Pirellulaceae</taxon>
        <taxon>Stieleria</taxon>
    </lineage>
</organism>
<proteinExistence type="predicted"/>
<feature type="transmembrane region" description="Helical" evidence="2">
    <location>
        <begin position="100"/>
        <end position="120"/>
    </location>
</feature>
<evidence type="ECO:0000256" key="1">
    <source>
        <dbReference type="SAM" id="MobiDB-lite"/>
    </source>
</evidence>
<feature type="region of interest" description="Disordered" evidence="1">
    <location>
        <begin position="29"/>
        <end position="54"/>
    </location>
</feature>
<evidence type="ECO:0000313" key="4">
    <source>
        <dbReference type="Proteomes" id="UP000319004"/>
    </source>
</evidence>
<reference evidence="3 4" key="1">
    <citation type="submission" date="2019-03" db="EMBL/GenBank/DDBJ databases">
        <title>Deep-cultivation of Planctomycetes and their phenomic and genomic characterization uncovers novel biology.</title>
        <authorList>
            <person name="Wiegand S."/>
            <person name="Jogler M."/>
            <person name="Boedeker C."/>
            <person name="Pinto D."/>
            <person name="Vollmers J."/>
            <person name="Rivas-Marin E."/>
            <person name="Kohn T."/>
            <person name="Peeters S.H."/>
            <person name="Heuer A."/>
            <person name="Rast P."/>
            <person name="Oberbeckmann S."/>
            <person name="Bunk B."/>
            <person name="Jeske O."/>
            <person name="Meyerdierks A."/>
            <person name="Storesund J.E."/>
            <person name="Kallscheuer N."/>
            <person name="Luecker S."/>
            <person name="Lage O.M."/>
            <person name="Pohl T."/>
            <person name="Merkel B.J."/>
            <person name="Hornburger P."/>
            <person name="Mueller R.-W."/>
            <person name="Bruemmer F."/>
            <person name="Labrenz M."/>
            <person name="Spormann A.M."/>
            <person name="Op den Camp H."/>
            <person name="Overmann J."/>
            <person name="Amann R."/>
            <person name="Jetten M.S.M."/>
            <person name="Mascher T."/>
            <person name="Medema M.H."/>
            <person name="Devos D.P."/>
            <person name="Kaster A.-K."/>
            <person name="Ovreas L."/>
            <person name="Rohde M."/>
            <person name="Galperin M.Y."/>
            <person name="Jogler C."/>
        </authorList>
    </citation>
    <scope>NUCLEOTIDE SEQUENCE [LARGE SCALE GENOMIC DNA]</scope>
    <source>
        <strain evidence="3 4">Enr13</strain>
    </source>
</reference>
<dbReference type="AlphaFoldDB" id="A0A518HV42"/>
<protein>
    <submittedName>
        <fullName evidence="3">Uncharacterized protein</fullName>
    </submittedName>
</protein>
<dbReference type="EMBL" id="CP037423">
    <property type="protein sequence ID" value="QDV44720.1"/>
    <property type="molecule type" value="Genomic_DNA"/>
</dbReference>
<dbReference type="Proteomes" id="UP000319004">
    <property type="component" value="Chromosome"/>
</dbReference>
<evidence type="ECO:0000313" key="3">
    <source>
        <dbReference type="EMBL" id="QDV44720.1"/>
    </source>
</evidence>
<sequence length="304" mass="34337">MPANPAKRFPTYPSIESFQRTADARQIKMLTETHESPTKQESPDRSEIASQPDDPRRVTAWPMVRILVVARKICGGTFFVVLFIDECFKLGDVSVQLTPYAFWMGLVVAAVAWPLVPFLLKRYREPHFVTADSGSIYFYRRRSDDALDEAGFRITRGFRVLGEPFANRCEIHLGCRQMVIALFRIMDCTRTTELLTITESGRVILTRSDASHEDEPDVDALPSIVVTTIAESPFEEMLAVHLRTATEASEEADSVIVELNENDLVDVLRYANRAHHNMKVKRGAARGLVGPMTYGRFRFPLGIV</sequence>
<dbReference type="RefSeq" id="WP_145389007.1">
    <property type="nucleotide sequence ID" value="NZ_CP037423.1"/>
</dbReference>
<accession>A0A518HV42</accession>